<gene>
    <name evidence="1" type="ORF">MNBD_GAMMA12-487</name>
</gene>
<dbReference type="PROSITE" id="PS51257">
    <property type="entry name" value="PROKAR_LIPOPROTEIN"/>
    <property type="match status" value="1"/>
</dbReference>
<organism evidence="1">
    <name type="scientific">hydrothermal vent metagenome</name>
    <dbReference type="NCBI Taxonomy" id="652676"/>
    <lineage>
        <taxon>unclassified sequences</taxon>
        <taxon>metagenomes</taxon>
        <taxon>ecological metagenomes</taxon>
    </lineage>
</organism>
<proteinExistence type="predicted"/>
<accession>A0A3B0YEN8</accession>
<sequence length="216" mass="24576">MTNLLFKVGRLFIISTAFFFLFSCSSQSSHTLIGAGAIKGGVYFNKYFIVTIKKPVNWYAIDMKNLGMLKTKKSHQHDKKDYNATFPEKVHLFSWFESKNNVQRVNGYNANILGIAERIRLSSNVISSKDYLLSIKMLMNKSAVNYQISPGIQSVKLGARDFSMLTVEAIIAGQKIKLQYYSTIYKKYALSVIVSWQSKAQHRTIQKMLAGIKFSK</sequence>
<evidence type="ECO:0008006" key="2">
    <source>
        <dbReference type="Google" id="ProtNLM"/>
    </source>
</evidence>
<reference evidence="1" key="1">
    <citation type="submission" date="2018-06" db="EMBL/GenBank/DDBJ databases">
        <authorList>
            <person name="Zhirakovskaya E."/>
        </authorList>
    </citation>
    <scope>NUCLEOTIDE SEQUENCE</scope>
</reference>
<name>A0A3B0YEN8_9ZZZZ</name>
<dbReference type="EMBL" id="UOFL01000171">
    <property type="protein sequence ID" value="VAW79368.1"/>
    <property type="molecule type" value="Genomic_DNA"/>
</dbReference>
<dbReference type="AlphaFoldDB" id="A0A3B0YEN8"/>
<evidence type="ECO:0000313" key="1">
    <source>
        <dbReference type="EMBL" id="VAW79368.1"/>
    </source>
</evidence>
<protein>
    <recommendedName>
        <fullName evidence="2">Lipoprotein</fullName>
    </recommendedName>
</protein>